<evidence type="ECO:0000313" key="3">
    <source>
        <dbReference type="EMBL" id="KAJ1719521.1"/>
    </source>
</evidence>
<reference evidence="3" key="1">
    <citation type="submission" date="2022-07" db="EMBL/GenBank/DDBJ databases">
        <title>Phylogenomic reconstructions and comparative analyses of Kickxellomycotina fungi.</title>
        <authorList>
            <person name="Reynolds N.K."/>
            <person name="Stajich J.E."/>
            <person name="Barry K."/>
            <person name="Grigoriev I.V."/>
            <person name="Crous P."/>
            <person name="Smith M.E."/>
        </authorList>
    </citation>
    <scope>NUCLEOTIDE SEQUENCE</scope>
    <source>
        <strain evidence="3">BCRC 34381</strain>
    </source>
</reference>
<evidence type="ECO:0000256" key="1">
    <source>
        <dbReference type="SAM" id="SignalP"/>
    </source>
</evidence>
<dbReference type="GO" id="GO:0008081">
    <property type="term" value="F:phosphoric diester hydrolase activity"/>
    <property type="evidence" value="ECO:0007669"/>
    <property type="project" value="InterPro"/>
</dbReference>
<name>A0A9W7XRV1_9FUNG</name>
<protein>
    <recommendedName>
        <fullName evidence="2">GP-PDE domain-containing protein</fullName>
    </recommendedName>
</protein>
<evidence type="ECO:0000313" key="4">
    <source>
        <dbReference type="Proteomes" id="UP001143981"/>
    </source>
</evidence>
<dbReference type="Proteomes" id="UP001143981">
    <property type="component" value="Unassembled WGS sequence"/>
</dbReference>
<comment type="caution">
    <text evidence="3">The sequence shown here is derived from an EMBL/GenBank/DDBJ whole genome shotgun (WGS) entry which is preliminary data.</text>
</comment>
<dbReference type="InterPro" id="IPR030395">
    <property type="entry name" value="GP_PDE_dom"/>
</dbReference>
<sequence length="83" mass="8659">MLISKRARFGAVTAAALLGIVHKAVPGTATPAALGSAETQYDAAATQDCGPLAKQWKTLSGQWPMLVGHRGEKAFMPEHTLAS</sequence>
<proteinExistence type="predicted"/>
<dbReference type="EMBL" id="JANBOI010002874">
    <property type="protein sequence ID" value="KAJ1719521.1"/>
    <property type="molecule type" value="Genomic_DNA"/>
</dbReference>
<keyword evidence="4" id="KW-1185">Reference proteome</keyword>
<organism evidence="3 4">
    <name type="scientific">Coemansia biformis</name>
    <dbReference type="NCBI Taxonomy" id="1286918"/>
    <lineage>
        <taxon>Eukaryota</taxon>
        <taxon>Fungi</taxon>
        <taxon>Fungi incertae sedis</taxon>
        <taxon>Zoopagomycota</taxon>
        <taxon>Kickxellomycotina</taxon>
        <taxon>Kickxellomycetes</taxon>
        <taxon>Kickxellales</taxon>
        <taxon>Kickxellaceae</taxon>
        <taxon>Coemansia</taxon>
    </lineage>
</organism>
<gene>
    <name evidence="3" type="ORF">LPJ61_006294</name>
</gene>
<accession>A0A9W7XRV1</accession>
<feature type="non-terminal residue" evidence="3">
    <location>
        <position position="83"/>
    </location>
</feature>
<feature type="chain" id="PRO_5040939953" description="GP-PDE domain-containing protein" evidence="1">
    <location>
        <begin position="24"/>
        <end position="83"/>
    </location>
</feature>
<feature type="signal peptide" evidence="1">
    <location>
        <begin position="1"/>
        <end position="23"/>
    </location>
</feature>
<feature type="domain" description="GP-PDE" evidence="2">
    <location>
        <begin position="64"/>
        <end position="83"/>
    </location>
</feature>
<dbReference type="GO" id="GO:0006629">
    <property type="term" value="P:lipid metabolic process"/>
    <property type="evidence" value="ECO:0007669"/>
    <property type="project" value="InterPro"/>
</dbReference>
<evidence type="ECO:0000259" key="2">
    <source>
        <dbReference type="PROSITE" id="PS51704"/>
    </source>
</evidence>
<dbReference type="PROSITE" id="PS51704">
    <property type="entry name" value="GP_PDE"/>
    <property type="match status" value="1"/>
</dbReference>
<keyword evidence="1" id="KW-0732">Signal</keyword>
<dbReference type="AlphaFoldDB" id="A0A9W7XRV1"/>